<gene>
    <name evidence="3" type="ORF">OKW52_10785</name>
</gene>
<comment type="similarity">
    <text evidence="1">Belongs to the AHA1 family.</text>
</comment>
<keyword evidence="4" id="KW-1185">Reference proteome</keyword>
<proteinExistence type="inferred from homology"/>
<dbReference type="EMBL" id="JAPDFL010000001">
    <property type="protein sequence ID" value="MCW1932727.1"/>
    <property type="molecule type" value="Genomic_DNA"/>
</dbReference>
<accession>A0ABT3GYX3</accession>
<dbReference type="InterPro" id="IPR013538">
    <property type="entry name" value="ASHA1/2-like_C"/>
</dbReference>
<dbReference type="CDD" id="cd07814">
    <property type="entry name" value="SRPBCC_CalC_Aha1-like"/>
    <property type="match status" value="1"/>
</dbReference>
<evidence type="ECO:0000313" key="4">
    <source>
        <dbReference type="Proteomes" id="UP001208938"/>
    </source>
</evidence>
<feature type="domain" description="Activator of Hsp90 ATPase homologue 1/2-like C-terminal" evidence="2">
    <location>
        <begin position="19"/>
        <end position="146"/>
    </location>
</feature>
<comment type="caution">
    <text evidence="3">The sequence shown here is derived from an EMBL/GenBank/DDBJ whole genome shotgun (WGS) entry which is preliminary data.</text>
</comment>
<dbReference type="Pfam" id="PF08327">
    <property type="entry name" value="AHSA1"/>
    <property type="match status" value="1"/>
</dbReference>
<dbReference type="RefSeq" id="WP_264505705.1">
    <property type="nucleotide sequence ID" value="NZ_JAPDFL010000001.1"/>
</dbReference>
<dbReference type="InterPro" id="IPR023393">
    <property type="entry name" value="START-like_dom_sf"/>
</dbReference>
<protein>
    <submittedName>
        <fullName evidence="3">SRPBCC domain-containing protein</fullName>
    </submittedName>
</protein>
<name>A0ABT3GYX3_9RHOB</name>
<evidence type="ECO:0000259" key="2">
    <source>
        <dbReference type="Pfam" id="PF08327"/>
    </source>
</evidence>
<dbReference type="Gene3D" id="3.30.530.20">
    <property type="match status" value="1"/>
</dbReference>
<evidence type="ECO:0000313" key="3">
    <source>
        <dbReference type="EMBL" id="MCW1932727.1"/>
    </source>
</evidence>
<dbReference type="SUPFAM" id="SSF55961">
    <property type="entry name" value="Bet v1-like"/>
    <property type="match status" value="1"/>
</dbReference>
<dbReference type="Proteomes" id="UP001208938">
    <property type="component" value="Unassembled WGS sequence"/>
</dbReference>
<sequence length="151" mass="16456">MIGHGVPGLDIRQDHEFVATAAAVFAALTIGLDAWWPVSLRLTGQGGHMHLEPELGAKLTELGPGGSGVIWGVVDAIDPDRRIYIQGWFGVRGVVAGRVHFDLEPSPSGCRLKLVHQAIGPVPEDQNTRYRQMWREILDGALRRYLTGTAV</sequence>
<reference evidence="3 4" key="1">
    <citation type="submission" date="2022-10" db="EMBL/GenBank/DDBJ databases">
        <title>Pararhodobacter sp. nov., isolated from marine algae.</title>
        <authorList>
            <person name="Choi B.J."/>
            <person name="Kim J.M."/>
            <person name="Lee J.K."/>
            <person name="Choi D.G."/>
            <person name="Jeon C.O."/>
        </authorList>
    </citation>
    <scope>NUCLEOTIDE SEQUENCE [LARGE SCALE GENOMIC DNA]</scope>
    <source>
        <strain evidence="3 4">ZQ420</strain>
    </source>
</reference>
<organism evidence="3 4">
    <name type="scientific">Pararhodobacter zhoushanensis</name>
    <dbReference type="NCBI Taxonomy" id="2479545"/>
    <lineage>
        <taxon>Bacteria</taxon>
        <taxon>Pseudomonadati</taxon>
        <taxon>Pseudomonadota</taxon>
        <taxon>Alphaproteobacteria</taxon>
        <taxon>Rhodobacterales</taxon>
        <taxon>Paracoccaceae</taxon>
        <taxon>Pararhodobacter</taxon>
    </lineage>
</organism>
<evidence type="ECO:0000256" key="1">
    <source>
        <dbReference type="ARBA" id="ARBA00006817"/>
    </source>
</evidence>